<organism evidence="1 2">
    <name type="scientific">Linum trigynum</name>
    <dbReference type="NCBI Taxonomy" id="586398"/>
    <lineage>
        <taxon>Eukaryota</taxon>
        <taxon>Viridiplantae</taxon>
        <taxon>Streptophyta</taxon>
        <taxon>Embryophyta</taxon>
        <taxon>Tracheophyta</taxon>
        <taxon>Spermatophyta</taxon>
        <taxon>Magnoliopsida</taxon>
        <taxon>eudicotyledons</taxon>
        <taxon>Gunneridae</taxon>
        <taxon>Pentapetalae</taxon>
        <taxon>rosids</taxon>
        <taxon>fabids</taxon>
        <taxon>Malpighiales</taxon>
        <taxon>Linaceae</taxon>
        <taxon>Linum</taxon>
    </lineage>
</organism>
<sequence length="80" mass="8902">MRRAGEYHEKLIRSLFSLSVSSVSSLQEVEEEEQEVEADATATTLGKMAPALEKMAMATALLVSRAASPRRRRWGNFFGN</sequence>
<name>A0AAV2FMN0_9ROSI</name>
<keyword evidence="2" id="KW-1185">Reference proteome</keyword>
<protein>
    <submittedName>
        <fullName evidence="1">Uncharacterized protein</fullName>
    </submittedName>
</protein>
<evidence type="ECO:0000313" key="1">
    <source>
        <dbReference type="EMBL" id="CAL1399232.1"/>
    </source>
</evidence>
<dbReference type="EMBL" id="OZ034820">
    <property type="protein sequence ID" value="CAL1399232.1"/>
    <property type="molecule type" value="Genomic_DNA"/>
</dbReference>
<reference evidence="1 2" key="1">
    <citation type="submission" date="2024-04" db="EMBL/GenBank/DDBJ databases">
        <authorList>
            <person name="Fracassetti M."/>
        </authorList>
    </citation>
    <scope>NUCLEOTIDE SEQUENCE [LARGE SCALE GENOMIC DNA]</scope>
</reference>
<evidence type="ECO:0000313" key="2">
    <source>
        <dbReference type="Proteomes" id="UP001497516"/>
    </source>
</evidence>
<accession>A0AAV2FMN0</accession>
<dbReference type="AlphaFoldDB" id="A0AAV2FMN0"/>
<proteinExistence type="predicted"/>
<gene>
    <name evidence="1" type="ORF">LTRI10_LOCUS39423</name>
</gene>
<dbReference type="Proteomes" id="UP001497516">
    <property type="component" value="Chromosome 7"/>
</dbReference>